<dbReference type="OrthoDB" id="10037042at2759"/>
<dbReference type="PANTHER" id="PTHR11506">
    <property type="entry name" value="LYSOSOME-ASSOCIATED MEMBRANE GLYCOPROTEIN"/>
    <property type="match status" value="1"/>
</dbReference>
<reference evidence="8 9" key="1">
    <citation type="submission" date="2019-01" db="EMBL/GenBank/DDBJ databases">
        <title>A draft genome assembly of the solar-powered sea slug Elysia chlorotica.</title>
        <authorList>
            <person name="Cai H."/>
            <person name="Li Q."/>
            <person name="Fang X."/>
            <person name="Li J."/>
            <person name="Curtis N.E."/>
            <person name="Altenburger A."/>
            <person name="Shibata T."/>
            <person name="Feng M."/>
            <person name="Maeda T."/>
            <person name="Schwartz J.A."/>
            <person name="Shigenobu S."/>
            <person name="Lundholm N."/>
            <person name="Nishiyama T."/>
            <person name="Yang H."/>
            <person name="Hasebe M."/>
            <person name="Li S."/>
            <person name="Pierce S.K."/>
            <person name="Wang J."/>
        </authorList>
    </citation>
    <scope>NUCLEOTIDE SEQUENCE [LARGE SCALE GENOMIC DNA]</scope>
    <source>
        <strain evidence="8">EC2010</strain>
        <tissue evidence="8">Whole organism of an adult</tissue>
    </source>
</reference>
<evidence type="ECO:0000256" key="3">
    <source>
        <dbReference type="ARBA" id="ARBA00022729"/>
    </source>
</evidence>
<dbReference type="InterPro" id="IPR002000">
    <property type="entry name" value="Lysosome-assoc_membr_glycop"/>
</dbReference>
<dbReference type="GO" id="GO:0031902">
    <property type="term" value="C:late endosome membrane"/>
    <property type="evidence" value="ECO:0007669"/>
    <property type="project" value="TreeGrafter"/>
</dbReference>
<evidence type="ECO:0000313" key="9">
    <source>
        <dbReference type="Proteomes" id="UP000271974"/>
    </source>
</evidence>
<feature type="transmembrane region" description="Helical" evidence="7">
    <location>
        <begin position="110"/>
        <end position="133"/>
    </location>
</feature>
<dbReference type="GO" id="GO:0005886">
    <property type="term" value="C:plasma membrane"/>
    <property type="evidence" value="ECO:0007669"/>
    <property type="project" value="TreeGrafter"/>
</dbReference>
<name>A0A433TPW9_ELYCH</name>
<protein>
    <submittedName>
        <fullName evidence="8">Uncharacterized protein</fullName>
    </submittedName>
</protein>
<dbReference type="EMBL" id="RQTK01000236">
    <property type="protein sequence ID" value="RUS83642.1"/>
    <property type="molecule type" value="Genomic_DNA"/>
</dbReference>
<keyword evidence="9" id="KW-1185">Reference proteome</keyword>
<gene>
    <name evidence="8" type="ORF">EGW08_008610</name>
</gene>
<keyword evidence="4 7" id="KW-1133">Transmembrane helix</keyword>
<dbReference type="GO" id="GO:0005765">
    <property type="term" value="C:lysosomal membrane"/>
    <property type="evidence" value="ECO:0007669"/>
    <property type="project" value="TreeGrafter"/>
</dbReference>
<keyword evidence="2 7" id="KW-0812">Transmembrane</keyword>
<evidence type="ECO:0000256" key="7">
    <source>
        <dbReference type="SAM" id="Phobius"/>
    </source>
</evidence>
<keyword evidence="6" id="KW-0325">Glycoprotein</keyword>
<dbReference type="PANTHER" id="PTHR11506:SF35">
    <property type="entry name" value="LYSOSOME-ASSOCIATED MEMBRANE GLYCOPROTEIN 5"/>
    <property type="match status" value="1"/>
</dbReference>
<evidence type="ECO:0000313" key="8">
    <source>
        <dbReference type="EMBL" id="RUS83642.1"/>
    </source>
</evidence>
<organism evidence="8 9">
    <name type="scientific">Elysia chlorotica</name>
    <name type="common">Eastern emerald elysia</name>
    <name type="synonym">Sea slug</name>
    <dbReference type="NCBI Taxonomy" id="188477"/>
    <lineage>
        <taxon>Eukaryota</taxon>
        <taxon>Metazoa</taxon>
        <taxon>Spiralia</taxon>
        <taxon>Lophotrochozoa</taxon>
        <taxon>Mollusca</taxon>
        <taxon>Gastropoda</taxon>
        <taxon>Heterobranchia</taxon>
        <taxon>Euthyneura</taxon>
        <taxon>Panpulmonata</taxon>
        <taxon>Sacoglossa</taxon>
        <taxon>Placobranchoidea</taxon>
        <taxon>Plakobranchidae</taxon>
        <taxon>Elysia</taxon>
    </lineage>
</organism>
<dbReference type="STRING" id="188477.A0A433TPW9"/>
<evidence type="ECO:0000256" key="2">
    <source>
        <dbReference type="ARBA" id="ARBA00022692"/>
    </source>
</evidence>
<dbReference type="AlphaFoldDB" id="A0A433TPW9"/>
<comment type="caution">
    <text evidence="8">The sequence shown here is derived from an EMBL/GenBank/DDBJ whole genome shotgun (WGS) entry which is preliminary data.</text>
</comment>
<evidence type="ECO:0000256" key="5">
    <source>
        <dbReference type="ARBA" id="ARBA00023136"/>
    </source>
</evidence>
<evidence type="ECO:0000256" key="6">
    <source>
        <dbReference type="ARBA" id="ARBA00023180"/>
    </source>
</evidence>
<comment type="subcellular location">
    <subcellularLocation>
        <location evidence="1">Cell membrane</location>
        <topology evidence="1">Single-pass type I membrane protein</topology>
    </subcellularLocation>
</comment>
<feature type="non-terminal residue" evidence="8">
    <location>
        <position position="1"/>
    </location>
</feature>
<proteinExistence type="predicted"/>
<keyword evidence="3" id="KW-0732">Signal</keyword>
<dbReference type="Gene3D" id="2.40.160.110">
    <property type="match status" value="1"/>
</dbReference>
<accession>A0A433TPW9</accession>
<dbReference type="GO" id="GO:0072594">
    <property type="term" value="P:establishment of protein localization to organelle"/>
    <property type="evidence" value="ECO:0007669"/>
    <property type="project" value="TreeGrafter"/>
</dbReference>
<evidence type="ECO:0000256" key="1">
    <source>
        <dbReference type="ARBA" id="ARBA00004251"/>
    </source>
</evidence>
<evidence type="ECO:0000256" key="4">
    <source>
        <dbReference type="ARBA" id="ARBA00022989"/>
    </source>
</evidence>
<sequence>VARSAQENSSWSLTDISVSYDLANTVVFPAASEAALVTYEKSDLSLFRTKLGHTYACDRDVAVVVGSVDKGVVVKFHNVKLAAFGVTSADFPDETDHCAAEGDLNSSENVLVPLIVACCLSAVVVIIIIGYVISRTIQRRREQSDYRAM</sequence>
<keyword evidence="5 7" id="KW-0472">Membrane</keyword>
<dbReference type="Proteomes" id="UP000271974">
    <property type="component" value="Unassembled WGS sequence"/>
</dbReference>